<dbReference type="PANTHER" id="PTHR33969">
    <property type="entry name" value="SEGREGATION AND CONDENSATION PROTEIN A"/>
    <property type="match status" value="1"/>
</dbReference>
<dbReference type="Proteomes" id="UP000229098">
    <property type="component" value="Unassembled WGS sequence"/>
</dbReference>
<protein>
    <recommendedName>
        <fullName evidence="1">Segregation and condensation protein A</fullName>
    </recommendedName>
</protein>
<dbReference type="Gene3D" id="6.10.250.2410">
    <property type="match status" value="1"/>
</dbReference>
<evidence type="ECO:0000313" key="2">
    <source>
        <dbReference type="EMBL" id="PJE64146.1"/>
    </source>
</evidence>
<comment type="caution">
    <text evidence="2">The sequence shown here is derived from an EMBL/GenBank/DDBJ whole genome shotgun (WGS) entry which is preliminary data.</text>
</comment>
<dbReference type="Gene3D" id="1.10.10.580">
    <property type="entry name" value="Structural maintenance of chromosome 1. Chain E"/>
    <property type="match status" value="1"/>
</dbReference>
<evidence type="ECO:0000313" key="3">
    <source>
        <dbReference type="Proteomes" id="UP000229098"/>
    </source>
</evidence>
<evidence type="ECO:0000256" key="1">
    <source>
        <dbReference type="ARBA" id="ARBA00044777"/>
    </source>
</evidence>
<accession>A0A2M8KW51</accession>
<organism evidence="2 3">
    <name type="scientific">Candidatus Ryanbacteria bacterium CG10_big_fil_rev_8_21_14_0_10_43_42</name>
    <dbReference type="NCBI Taxonomy" id="1974864"/>
    <lineage>
        <taxon>Bacteria</taxon>
        <taxon>Candidatus Ryaniibacteriota</taxon>
    </lineage>
</organism>
<dbReference type="AlphaFoldDB" id="A0A2M8KW51"/>
<proteinExistence type="predicted"/>
<dbReference type="InterPro" id="IPR003768">
    <property type="entry name" value="ScpA"/>
</dbReference>
<dbReference type="InterPro" id="IPR023093">
    <property type="entry name" value="ScpA-like_C"/>
</dbReference>
<name>A0A2M8KW51_9BACT</name>
<gene>
    <name evidence="2" type="ORF">COU90_04725</name>
</gene>
<dbReference type="EMBL" id="PFEF01000010">
    <property type="protein sequence ID" value="PJE64146.1"/>
    <property type="molecule type" value="Genomic_DNA"/>
</dbReference>
<sequence length="233" mass="26962">MHYRIQTDSFEGPLELLLDLIDKNKLSINEVSLAVIADQYMAYVKNLESFRPGEVASFLVIAATLMLAKSRSLLPHLELTKEEKQDIEELEDRLQVYRRLRELSSHIMHLKKAGRHMYARTLPTDLPTVFYPPESLTVEDMMRMMRAMMDAIPQKELLPEKTIQVIISIEERMAELEKRMQKNIHMSFSSLVRGNVEKGEIIISFLAMLELIKQGLMLANQEARFGDITMHKS</sequence>
<dbReference type="Pfam" id="PF02616">
    <property type="entry name" value="SMC_ScpA"/>
    <property type="match status" value="1"/>
</dbReference>
<dbReference type="PANTHER" id="PTHR33969:SF2">
    <property type="entry name" value="SEGREGATION AND CONDENSATION PROTEIN A"/>
    <property type="match status" value="1"/>
</dbReference>
<reference evidence="3" key="1">
    <citation type="submission" date="2017-09" db="EMBL/GenBank/DDBJ databases">
        <title>Depth-based differentiation of microbial function through sediment-hosted aquifers and enrichment of novel symbionts in the deep terrestrial subsurface.</title>
        <authorList>
            <person name="Probst A.J."/>
            <person name="Ladd B."/>
            <person name="Jarett J.K."/>
            <person name="Geller-Mcgrath D.E."/>
            <person name="Sieber C.M.K."/>
            <person name="Emerson J.B."/>
            <person name="Anantharaman K."/>
            <person name="Thomas B.C."/>
            <person name="Malmstrom R."/>
            <person name="Stieglmeier M."/>
            <person name="Klingl A."/>
            <person name="Woyke T."/>
            <person name="Ryan C.M."/>
            <person name="Banfield J.F."/>
        </authorList>
    </citation>
    <scope>NUCLEOTIDE SEQUENCE [LARGE SCALE GENOMIC DNA]</scope>
</reference>